<evidence type="ECO:0000256" key="2">
    <source>
        <dbReference type="ARBA" id="ARBA00022490"/>
    </source>
</evidence>
<dbReference type="OrthoDB" id="6108017at2759"/>
<sequence>MSRLREENRKIHSDYDELQLRFDEEVYHGGSWKREKDRLETKIVDLTKAYETSTATQSDQQAQIVALHSQVRELRGVLNDAEADRAMLQKARRSLQAELEGIKLDHADATKMTSDRELQKLQLEKLDLERSLEEQEDRVAMTFERMKKAETHAAESQLELDQIRRENTELERKNAKLEKQLKELNVRIIDLETKSYASSPQPSATVRKLEARIEELTKQLNQASTDKRHSTQLRSPDRAARDLQLQLSESERQRAKVEDDKKAANAQIQALREKLDKVQSNANQLELANRRLDRETKESKQANLTLEREVERLRSRISRPMSVISDSSNTVVSSAASSVGSPKKYKG</sequence>
<dbReference type="FunCoup" id="A0A0C2ZQ42">
    <property type="interactions" value="52"/>
</dbReference>
<keyword evidence="3" id="KW-0518">Myosin</keyword>
<evidence type="ECO:0000313" key="6">
    <source>
        <dbReference type="EMBL" id="KIM54707.1"/>
    </source>
</evidence>
<dbReference type="Gene3D" id="1.10.287.1490">
    <property type="match status" value="1"/>
</dbReference>
<gene>
    <name evidence="6" type="ORF">SCLCIDRAFT_344461</name>
</gene>
<accession>A0A0C2ZQ42</accession>
<evidence type="ECO:0008006" key="8">
    <source>
        <dbReference type="Google" id="ProtNLM"/>
    </source>
</evidence>
<evidence type="ECO:0000256" key="5">
    <source>
        <dbReference type="SAM" id="MobiDB-lite"/>
    </source>
</evidence>
<keyword evidence="7" id="KW-1185">Reference proteome</keyword>
<feature type="compositionally biased region" description="Low complexity" evidence="5">
    <location>
        <begin position="324"/>
        <end position="341"/>
    </location>
</feature>
<evidence type="ECO:0000313" key="7">
    <source>
        <dbReference type="Proteomes" id="UP000053989"/>
    </source>
</evidence>
<reference evidence="7" key="2">
    <citation type="submission" date="2015-01" db="EMBL/GenBank/DDBJ databases">
        <title>Evolutionary Origins and Diversification of the Mycorrhizal Mutualists.</title>
        <authorList>
            <consortium name="DOE Joint Genome Institute"/>
            <consortium name="Mycorrhizal Genomics Consortium"/>
            <person name="Kohler A."/>
            <person name="Kuo A."/>
            <person name="Nagy L.G."/>
            <person name="Floudas D."/>
            <person name="Copeland A."/>
            <person name="Barry K.W."/>
            <person name="Cichocki N."/>
            <person name="Veneault-Fourrey C."/>
            <person name="LaButti K."/>
            <person name="Lindquist E.A."/>
            <person name="Lipzen A."/>
            <person name="Lundell T."/>
            <person name="Morin E."/>
            <person name="Murat C."/>
            <person name="Riley R."/>
            <person name="Ohm R."/>
            <person name="Sun H."/>
            <person name="Tunlid A."/>
            <person name="Henrissat B."/>
            <person name="Grigoriev I.V."/>
            <person name="Hibbett D.S."/>
            <person name="Martin F."/>
        </authorList>
    </citation>
    <scope>NUCLEOTIDE SEQUENCE [LARGE SCALE GENOMIC DNA]</scope>
    <source>
        <strain evidence="7">Foug A</strain>
    </source>
</reference>
<keyword evidence="4" id="KW-0505">Motor protein</keyword>
<dbReference type="Proteomes" id="UP000053989">
    <property type="component" value="Unassembled WGS sequence"/>
</dbReference>
<name>A0A0C2ZQ42_9AGAM</name>
<protein>
    <recommendedName>
        <fullName evidence="8">Myosin tail domain-containing protein</fullName>
    </recommendedName>
</protein>
<dbReference type="InParanoid" id="A0A0C2ZQ42"/>
<feature type="compositionally biased region" description="Basic and acidic residues" evidence="5">
    <location>
        <begin position="225"/>
        <end position="241"/>
    </location>
</feature>
<proteinExistence type="predicted"/>
<evidence type="ECO:0000256" key="4">
    <source>
        <dbReference type="ARBA" id="ARBA00023175"/>
    </source>
</evidence>
<evidence type="ECO:0000256" key="3">
    <source>
        <dbReference type="ARBA" id="ARBA00023123"/>
    </source>
</evidence>
<evidence type="ECO:0000256" key="1">
    <source>
        <dbReference type="ARBA" id="ARBA00004496"/>
    </source>
</evidence>
<dbReference type="STRING" id="1036808.A0A0C2ZQ42"/>
<dbReference type="EMBL" id="KN822148">
    <property type="protein sequence ID" value="KIM54707.1"/>
    <property type="molecule type" value="Genomic_DNA"/>
</dbReference>
<dbReference type="PANTHER" id="PTHR46349:SF6">
    <property type="entry name" value="MYOSIN-6-LIKE"/>
    <property type="match status" value="1"/>
</dbReference>
<organism evidence="6 7">
    <name type="scientific">Scleroderma citrinum Foug A</name>
    <dbReference type="NCBI Taxonomy" id="1036808"/>
    <lineage>
        <taxon>Eukaryota</taxon>
        <taxon>Fungi</taxon>
        <taxon>Dikarya</taxon>
        <taxon>Basidiomycota</taxon>
        <taxon>Agaricomycotina</taxon>
        <taxon>Agaricomycetes</taxon>
        <taxon>Agaricomycetidae</taxon>
        <taxon>Boletales</taxon>
        <taxon>Sclerodermatineae</taxon>
        <taxon>Sclerodermataceae</taxon>
        <taxon>Scleroderma</taxon>
    </lineage>
</organism>
<reference evidence="6 7" key="1">
    <citation type="submission" date="2014-04" db="EMBL/GenBank/DDBJ databases">
        <authorList>
            <consortium name="DOE Joint Genome Institute"/>
            <person name="Kuo A."/>
            <person name="Kohler A."/>
            <person name="Nagy L.G."/>
            <person name="Floudas D."/>
            <person name="Copeland A."/>
            <person name="Barry K.W."/>
            <person name="Cichocki N."/>
            <person name="Veneault-Fourrey C."/>
            <person name="LaButti K."/>
            <person name="Lindquist E.A."/>
            <person name="Lipzen A."/>
            <person name="Lundell T."/>
            <person name="Morin E."/>
            <person name="Murat C."/>
            <person name="Sun H."/>
            <person name="Tunlid A."/>
            <person name="Henrissat B."/>
            <person name="Grigoriev I.V."/>
            <person name="Hibbett D.S."/>
            <person name="Martin F."/>
            <person name="Nordberg H.P."/>
            <person name="Cantor M.N."/>
            <person name="Hua S.X."/>
        </authorList>
    </citation>
    <scope>NUCLEOTIDE SEQUENCE [LARGE SCALE GENOMIC DNA]</scope>
    <source>
        <strain evidence="6 7">Foug A</strain>
    </source>
</reference>
<dbReference type="AlphaFoldDB" id="A0A0C2ZQ42"/>
<feature type="region of interest" description="Disordered" evidence="5">
    <location>
        <begin position="324"/>
        <end position="347"/>
    </location>
</feature>
<feature type="region of interest" description="Disordered" evidence="5">
    <location>
        <begin position="219"/>
        <end position="241"/>
    </location>
</feature>
<dbReference type="HOGENOM" id="CLU_058887_0_0_1"/>
<comment type="subcellular location">
    <subcellularLocation>
        <location evidence="1">Cytoplasm</location>
    </subcellularLocation>
</comment>
<keyword evidence="2" id="KW-0963">Cytoplasm</keyword>
<dbReference type="SUPFAM" id="SSF90257">
    <property type="entry name" value="Myosin rod fragments"/>
    <property type="match status" value="1"/>
</dbReference>
<dbReference type="PANTHER" id="PTHR46349">
    <property type="entry name" value="CINGULIN-LIKE PROTEIN 1-RELATED"/>
    <property type="match status" value="1"/>
</dbReference>